<dbReference type="GO" id="GO:0005829">
    <property type="term" value="C:cytosol"/>
    <property type="evidence" value="ECO:0007669"/>
    <property type="project" value="TreeGrafter"/>
</dbReference>
<feature type="region of interest" description="Disordered" evidence="2">
    <location>
        <begin position="249"/>
        <end position="376"/>
    </location>
</feature>
<evidence type="ECO:0000256" key="1">
    <source>
        <dbReference type="ARBA" id="ARBA00025733"/>
    </source>
</evidence>
<evidence type="ECO:0000313" key="4">
    <source>
        <dbReference type="EMBL" id="CAG6705197.1"/>
    </source>
</evidence>
<name>A0A8D8XQ04_9HEMI</name>
<feature type="compositionally biased region" description="Acidic residues" evidence="2">
    <location>
        <begin position="261"/>
        <end position="284"/>
    </location>
</feature>
<sequence>MTQIPPVIWAQRKDKIFITYCVENVKDPKIDIEASEVKFDAVASDKKHYSIDIKLFKEINPEKSTKTVSDRQIELVLKKQEDDTAFWPYLTKEKQKNHWLKVDFNKWVDEDEDDEEFKQTRYSSERENSEFQDKADSEEDEGDLNKEDEERNEDEHEQDEVEETTNDDDEGAGIAIKFGVGVALIVVAHVVLVRKWKENIKTDIPSPPPSAPLPPSQAPPMYVEEISPLPPVEEEELPPPTIDRRATLVEPGEVVLPPSSDVEESDFGEYEEEVDEEEEEEELSQSDIEPVAAQESTLVTYEYSPAESEQEEEEVSENSAPINDKWSAVTSPPAEFNSEDEDLIAESGSDVEYSDNEPPTPVPQQPQTRFGGAQSAEEHFEADILNEQVREENLMARKRVGLPTKPRVSFRE</sequence>
<feature type="region of interest" description="Disordered" evidence="2">
    <location>
        <begin position="203"/>
        <end position="223"/>
    </location>
</feature>
<dbReference type="GO" id="GO:0051087">
    <property type="term" value="F:protein-folding chaperone binding"/>
    <property type="evidence" value="ECO:0007669"/>
    <property type="project" value="TreeGrafter"/>
</dbReference>
<dbReference type="GO" id="GO:0051131">
    <property type="term" value="P:chaperone-mediated protein complex assembly"/>
    <property type="evidence" value="ECO:0007669"/>
    <property type="project" value="TreeGrafter"/>
</dbReference>
<dbReference type="CDD" id="cd06465">
    <property type="entry name" value="p23_hB-ind1_like"/>
    <property type="match status" value="1"/>
</dbReference>
<organism evidence="4">
    <name type="scientific">Cacopsylla melanoneura</name>
    <dbReference type="NCBI Taxonomy" id="428564"/>
    <lineage>
        <taxon>Eukaryota</taxon>
        <taxon>Metazoa</taxon>
        <taxon>Ecdysozoa</taxon>
        <taxon>Arthropoda</taxon>
        <taxon>Hexapoda</taxon>
        <taxon>Insecta</taxon>
        <taxon>Pterygota</taxon>
        <taxon>Neoptera</taxon>
        <taxon>Paraneoptera</taxon>
        <taxon>Hemiptera</taxon>
        <taxon>Sternorrhyncha</taxon>
        <taxon>Psylloidea</taxon>
        <taxon>Psyllidae</taxon>
        <taxon>Psyllinae</taxon>
        <taxon>Cacopsylla</taxon>
    </lineage>
</organism>
<feature type="compositionally biased region" description="Pro residues" evidence="2">
    <location>
        <begin position="205"/>
        <end position="218"/>
    </location>
</feature>
<dbReference type="EMBL" id="HBUF01342292">
    <property type="protein sequence ID" value="CAG6705197.1"/>
    <property type="molecule type" value="Transcribed_RNA"/>
</dbReference>
<dbReference type="GO" id="GO:0006457">
    <property type="term" value="P:protein folding"/>
    <property type="evidence" value="ECO:0007669"/>
    <property type="project" value="TreeGrafter"/>
</dbReference>
<feature type="region of interest" description="Disordered" evidence="2">
    <location>
        <begin position="114"/>
        <end position="172"/>
    </location>
</feature>
<dbReference type="Pfam" id="PF04969">
    <property type="entry name" value="CS"/>
    <property type="match status" value="1"/>
</dbReference>
<dbReference type="InterPro" id="IPR045250">
    <property type="entry name" value="p23-like"/>
</dbReference>
<dbReference type="InterPro" id="IPR008978">
    <property type="entry name" value="HSP20-like_chaperone"/>
</dbReference>
<proteinExistence type="inferred from homology"/>
<dbReference type="GO" id="GO:0051879">
    <property type="term" value="F:Hsp90 protein binding"/>
    <property type="evidence" value="ECO:0007669"/>
    <property type="project" value="InterPro"/>
</dbReference>
<reference evidence="4" key="1">
    <citation type="submission" date="2021-05" db="EMBL/GenBank/DDBJ databases">
        <authorList>
            <person name="Alioto T."/>
            <person name="Alioto T."/>
            <person name="Gomez Garrido J."/>
        </authorList>
    </citation>
    <scope>NUCLEOTIDE SEQUENCE</scope>
</reference>
<evidence type="ECO:0000259" key="3">
    <source>
        <dbReference type="PROSITE" id="PS51203"/>
    </source>
</evidence>
<dbReference type="GO" id="GO:0005634">
    <property type="term" value="C:nucleus"/>
    <property type="evidence" value="ECO:0007669"/>
    <property type="project" value="TreeGrafter"/>
</dbReference>
<feature type="compositionally biased region" description="Basic and acidic residues" evidence="2">
    <location>
        <begin position="117"/>
        <end position="135"/>
    </location>
</feature>
<dbReference type="Gene3D" id="2.60.40.790">
    <property type="match status" value="1"/>
</dbReference>
<dbReference type="SUPFAM" id="SSF49764">
    <property type="entry name" value="HSP20-like chaperones"/>
    <property type="match status" value="1"/>
</dbReference>
<dbReference type="PANTHER" id="PTHR22932">
    <property type="entry name" value="TELOMERASE-BINDING PROTEIN P23 HSP90 CO-CHAPERONE"/>
    <property type="match status" value="1"/>
</dbReference>
<evidence type="ECO:0000256" key="2">
    <source>
        <dbReference type="SAM" id="MobiDB-lite"/>
    </source>
</evidence>
<dbReference type="InterPro" id="IPR007052">
    <property type="entry name" value="CS_dom"/>
</dbReference>
<comment type="similarity">
    <text evidence="1">Belongs to the p23/wos2 family.</text>
</comment>
<feature type="compositionally biased region" description="Acidic residues" evidence="2">
    <location>
        <begin position="150"/>
        <end position="171"/>
    </location>
</feature>
<accession>A0A8D8XQ04</accession>
<dbReference type="PROSITE" id="PS51203">
    <property type="entry name" value="CS"/>
    <property type="match status" value="1"/>
</dbReference>
<dbReference type="PANTHER" id="PTHR22932:SF1">
    <property type="entry name" value="CO-CHAPERONE PROTEIN DAF-41"/>
    <property type="match status" value="1"/>
</dbReference>
<feature type="domain" description="CS" evidence="3">
    <location>
        <begin position="2"/>
        <end position="91"/>
    </location>
</feature>
<protein>
    <submittedName>
        <fullName evidence="4">Protein wos2</fullName>
    </submittedName>
</protein>
<dbReference type="FunFam" id="2.60.40.790:FF:000039">
    <property type="entry name" value="CS domain containing protein"/>
    <property type="match status" value="1"/>
</dbReference>
<dbReference type="AlphaFoldDB" id="A0A8D8XQ04"/>